<dbReference type="PANTHER" id="PTHR48028">
    <property type="entry name" value="GLYCINE-RICH RNA-BINDING PROTEIN RZ1A"/>
    <property type="match status" value="1"/>
</dbReference>
<evidence type="ECO:0000256" key="4">
    <source>
        <dbReference type="SAM" id="SignalP"/>
    </source>
</evidence>
<comment type="caution">
    <text evidence="6">The sequence shown here is derived from an EMBL/GenBank/DDBJ whole genome shotgun (WGS) entry which is preliminary data.</text>
</comment>
<dbReference type="PANTHER" id="PTHR48028:SF2">
    <property type="entry name" value="GLYCINE-RICH RNA-BINDING PROTEIN RZ1A"/>
    <property type="match status" value="1"/>
</dbReference>
<keyword evidence="2" id="KW-0862">Zinc</keyword>
<feature type="compositionally biased region" description="Basic and acidic residues" evidence="3">
    <location>
        <begin position="67"/>
        <end position="79"/>
    </location>
</feature>
<proteinExistence type="predicted"/>
<feature type="signal peptide" evidence="4">
    <location>
        <begin position="1"/>
        <end position="18"/>
    </location>
</feature>
<dbReference type="PROSITE" id="PS50158">
    <property type="entry name" value="ZF_CCHC"/>
    <property type="match status" value="1"/>
</dbReference>
<keyword evidence="2" id="KW-0863">Zinc-finger</keyword>
<keyword evidence="4" id="KW-0732">Signal</keyword>
<evidence type="ECO:0000256" key="2">
    <source>
        <dbReference type="PROSITE-ProRule" id="PRU00047"/>
    </source>
</evidence>
<name>A0ABD3JTX9_EUCGL</name>
<evidence type="ECO:0000259" key="5">
    <source>
        <dbReference type="PROSITE" id="PS50158"/>
    </source>
</evidence>
<gene>
    <name evidence="6" type="ORF">ACJRO7_026796</name>
</gene>
<dbReference type="InterPro" id="IPR051106">
    <property type="entry name" value="RNA-bind/splicing_reg"/>
</dbReference>
<feature type="chain" id="PRO_5044757576" description="CCHC-type domain-containing protein" evidence="4">
    <location>
        <begin position="19"/>
        <end position="143"/>
    </location>
</feature>
<evidence type="ECO:0000256" key="1">
    <source>
        <dbReference type="ARBA" id="ARBA00022884"/>
    </source>
</evidence>
<dbReference type="GO" id="GO:0008270">
    <property type="term" value="F:zinc ion binding"/>
    <property type="evidence" value="ECO:0007669"/>
    <property type="project" value="UniProtKB-KW"/>
</dbReference>
<feature type="region of interest" description="Disordered" evidence="3">
    <location>
        <begin position="58"/>
        <end position="79"/>
    </location>
</feature>
<keyword evidence="7" id="KW-1185">Reference proteome</keyword>
<evidence type="ECO:0000256" key="3">
    <source>
        <dbReference type="SAM" id="MobiDB-lite"/>
    </source>
</evidence>
<accession>A0ABD3JTX9</accession>
<keyword evidence="2" id="KW-0479">Metal-binding</keyword>
<organism evidence="6 7">
    <name type="scientific">Eucalyptus globulus</name>
    <name type="common">Tasmanian blue gum</name>
    <dbReference type="NCBI Taxonomy" id="34317"/>
    <lineage>
        <taxon>Eukaryota</taxon>
        <taxon>Viridiplantae</taxon>
        <taxon>Streptophyta</taxon>
        <taxon>Embryophyta</taxon>
        <taxon>Tracheophyta</taxon>
        <taxon>Spermatophyta</taxon>
        <taxon>Magnoliopsida</taxon>
        <taxon>eudicotyledons</taxon>
        <taxon>Gunneridae</taxon>
        <taxon>Pentapetalae</taxon>
        <taxon>rosids</taxon>
        <taxon>malvids</taxon>
        <taxon>Myrtales</taxon>
        <taxon>Myrtaceae</taxon>
        <taxon>Myrtoideae</taxon>
        <taxon>Eucalypteae</taxon>
        <taxon>Eucalyptus</taxon>
    </lineage>
</organism>
<dbReference type="EMBL" id="JBJKBG010000007">
    <property type="protein sequence ID" value="KAL3729714.1"/>
    <property type="molecule type" value="Genomic_DNA"/>
</dbReference>
<feature type="region of interest" description="Disordered" evidence="3">
    <location>
        <begin position="106"/>
        <end position="143"/>
    </location>
</feature>
<keyword evidence="1" id="KW-0694">RNA-binding</keyword>
<dbReference type="Proteomes" id="UP001634007">
    <property type="component" value="Unassembled WGS sequence"/>
</dbReference>
<evidence type="ECO:0000313" key="6">
    <source>
        <dbReference type="EMBL" id="KAL3729714.1"/>
    </source>
</evidence>
<dbReference type="InterPro" id="IPR001878">
    <property type="entry name" value="Znf_CCHC"/>
</dbReference>
<dbReference type="GO" id="GO:0003723">
    <property type="term" value="F:RNA binding"/>
    <property type="evidence" value="ECO:0007669"/>
    <property type="project" value="UniProtKB-KW"/>
</dbReference>
<feature type="domain" description="CCHC-type" evidence="5">
    <location>
        <begin position="98"/>
        <end position="113"/>
    </location>
</feature>
<protein>
    <recommendedName>
        <fullName evidence="5">CCHC-type domain-containing protein</fullName>
    </recommendedName>
</protein>
<reference evidence="6 7" key="1">
    <citation type="submission" date="2024-11" db="EMBL/GenBank/DDBJ databases">
        <title>Chromosome-level genome assembly of Eucalyptus globulus Labill. provides insights into its genome evolution.</title>
        <authorList>
            <person name="Li X."/>
        </authorList>
    </citation>
    <scope>NUCLEOTIDE SEQUENCE [LARGE SCALE GENOMIC DNA]</scope>
    <source>
        <strain evidence="6">CL2024</strain>
        <tissue evidence="6">Fresh tender leaves</tissue>
    </source>
</reference>
<sequence>MVHIIFFSFSFSFSFVRSVEWLCFGVVDKFSGCSRGFGYEKQAMDEAIVEMNGLIIEEKVQPQGSGRDSDGDRSRDCGHDCGPIRDSGGGHGGGDGECFKCDKTGHCGRECPRGGGWGGRYGGRDDRYGVGGGGHYGPDRNGD</sequence>
<dbReference type="AlphaFoldDB" id="A0ABD3JTX9"/>
<evidence type="ECO:0000313" key="7">
    <source>
        <dbReference type="Proteomes" id="UP001634007"/>
    </source>
</evidence>